<comment type="catalytic activity">
    <reaction evidence="5 7">
        <text>AMP + ATP = 2 ADP</text>
        <dbReference type="Rhea" id="RHEA:12973"/>
        <dbReference type="ChEBI" id="CHEBI:30616"/>
        <dbReference type="ChEBI" id="CHEBI:456215"/>
        <dbReference type="ChEBI" id="CHEBI:456216"/>
        <dbReference type="EC" id="2.7.4.3"/>
    </reaction>
</comment>
<dbReference type="InterPro" id="IPR027417">
    <property type="entry name" value="P-loop_NTPase"/>
</dbReference>
<evidence type="ECO:0000256" key="4">
    <source>
        <dbReference type="ARBA" id="ARBA00022777"/>
    </source>
</evidence>
<dbReference type="GO" id="GO:0005524">
    <property type="term" value="F:ATP binding"/>
    <property type="evidence" value="ECO:0007669"/>
    <property type="project" value="UniProtKB-UniRule"/>
</dbReference>
<feature type="binding site" evidence="5">
    <location>
        <position position="147"/>
    </location>
    <ligand>
        <name>AMP</name>
        <dbReference type="ChEBI" id="CHEBI:456215"/>
    </ligand>
</feature>
<feature type="binding site" evidence="5">
    <location>
        <position position="134"/>
    </location>
    <ligand>
        <name>ATP</name>
        <dbReference type="ChEBI" id="CHEBI:30616"/>
    </ligand>
</feature>
<dbReference type="UniPathway" id="UPA00588">
    <property type="reaction ID" value="UER00649"/>
</dbReference>
<evidence type="ECO:0000256" key="7">
    <source>
        <dbReference type="RuleBase" id="RU003331"/>
    </source>
</evidence>
<evidence type="ECO:0000256" key="2">
    <source>
        <dbReference type="ARBA" id="ARBA00022727"/>
    </source>
</evidence>
<name>A0A1G2HIY2_9BACT</name>
<dbReference type="HAMAP" id="MF_00235">
    <property type="entry name" value="Adenylate_kinase_Adk"/>
    <property type="match status" value="1"/>
</dbReference>
<reference evidence="8 9" key="1">
    <citation type="journal article" date="2016" name="Nat. Commun.">
        <title>Thousands of microbial genomes shed light on interconnected biogeochemical processes in an aquifer system.</title>
        <authorList>
            <person name="Anantharaman K."/>
            <person name="Brown C.T."/>
            <person name="Hug L.A."/>
            <person name="Sharon I."/>
            <person name="Castelle C.J."/>
            <person name="Probst A.J."/>
            <person name="Thomas B.C."/>
            <person name="Singh A."/>
            <person name="Wilkins M.J."/>
            <person name="Karaoz U."/>
            <person name="Brodie E.L."/>
            <person name="Williams K.H."/>
            <person name="Hubbard S.S."/>
            <person name="Banfield J.F."/>
        </authorList>
    </citation>
    <scope>NUCLEOTIDE SEQUENCE [LARGE SCALE GENOMIC DNA]</scope>
</reference>
<comment type="similarity">
    <text evidence="5 6">Belongs to the adenylate kinase family.</text>
</comment>
<dbReference type="EMBL" id="MHOK01000006">
    <property type="protein sequence ID" value="OGZ62181.1"/>
    <property type="molecule type" value="Genomic_DNA"/>
</dbReference>
<gene>
    <name evidence="5" type="primary">adk</name>
    <name evidence="8" type="ORF">A3F94_01205</name>
</gene>
<dbReference type="AlphaFoldDB" id="A0A1G2HIY2"/>
<dbReference type="Proteomes" id="UP000176770">
    <property type="component" value="Unassembled WGS sequence"/>
</dbReference>
<comment type="caution">
    <text evidence="5">Lacks conserved residue(s) required for the propagation of feature annotation.</text>
</comment>
<dbReference type="Gene3D" id="3.40.50.300">
    <property type="entry name" value="P-loop containing nucleotide triphosphate hydrolases"/>
    <property type="match status" value="1"/>
</dbReference>
<dbReference type="PRINTS" id="PR00094">
    <property type="entry name" value="ADENYLTKNASE"/>
</dbReference>
<feature type="binding site" evidence="5">
    <location>
        <begin position="91"/>
        <end position="94"/>
    </location>
    <ligand>
        <name>AMP</name>
        <dbReference type="ChEBI" id="CHEBI:456215"/>
    </ligand>
</feature>
<dbReference type="SUPFAM" id="SSF52540">
    <property type="entry name" value="P-loop containing nucleoside triphosphate hydrolases"/>
    <property type="match status" value="1"/>
</dbReference>
<keyword evidence="5 7" id="KW-0067">ATP-binding</keyword>
<dbReference type="EC" id="2.7.4.3" evidence="5 7"/>
<comment type="domain">
    <text evidence="5">Consists of three domains, a large central CORE domain and two small peripheral domains, NMPbind and LID, which undergo movements during catalysis. The LID domain closes over the site of phosphoryl transfer upon ATP binding. Assembling and dissambling the active center during each catalytic cycle provides an effective means to prevent ATP hydrolysis.</text>
</comment>
<evidence type="ECO:0000256" key="5">
    <source>
        <dbReference type="HAMAP-Rule" id="MF_00235"/>
    </source>
</evidence>
<sequence>MNKPKNVILIGRSGSGKGTQAELLQKKFGYFYSVRTGDWFRKLAKTDSDVGKKVKEILDSGGLPYDDLATTLWMHDLVFNLRKEHGILADGFPRRVNEAKNLDSFLEFLGRSHNTFYLYLEISFDEGMRRLLGRKRYDDNKKAIEGRMEFFEKRVTPVVEYYKKQGKLIVINGEQRPEKINQDILKVIS</sequence>
<feature type="binding site" evidence="5">
    <location>
        <position position="41"/>
    </location>
    <ligand>
        <name>AMP</name>
        <dbReference type="ChEBI" id="CHEBI:456215"/>
    </ligand>
</feature>
<evidence type="ECO:0000256" key="1">
    <source>
        <dbReference type="ARBA" id="ARBA00022679"/>
    </source>
</evidence>
<feature type="binding site" evidence="5">
    <location>
        <position position="36"/>
    </location>
    <ligand>
        <name>AMP</name>
        <dbReference type="ChEBI" id="CHEBI:456215"/>
    </ligand>
</feature>
<dbReference type="GO" id="GO:0005737">
    <property type="term" value="C:cytoplasm"/>
    <property type="evidence" value="ECO:0007669"/>
    <property type="project" value="UniProtKB-SubCell"/>
</dbReference>
<comment type="function">
    <text evidence="5">Catalyzes the reversible transfer of the terminal phosphate group between ATP and AMP. Plays an important role in cellular energy homeostasis and in adenine nucleotide metabolism.</text>
</comment>
<feature type="region of interest" description="NMP" evidence="5">
    <location>
        <begin position="35"/>
        <end position="64"/>
    </location>
</feature>
<feature type="binding site" evidence="5">
    <location>
        <begin position="14"/>
        <end position="19"/>
    </location>
    <ligand>
        <name>ATP</name>
        <dbReference type="ChEBI" id="CHEBI:30616"/>
    </ligand>
</feature>
<comment type="pathway">
    <text evidence="5">Purine metabolism; AMP biosynthesis via salvage pathway; AMP from ADP: step 1/1.</text>
</comment>
<keyword evidence="3 5" id="KW-0547">Nucleotide-binding</keyword>
<organism evidence="8 9">
    <name type="scientific">Candidatus Spechtbacteria bacterium RIFCSPLOWO2_12_FULL_38_22</name>
    <dbReference type="NCBI Taxonomy" id="1802165"/>
    <lineage>
        <taxon>Bacteria</taxon>
        <taxon>Candidatus Spechtiibacteriota</taxon>
    </lineage>
</organism>
<dbReference type="PANTHER" id="PTHR23359">
    <property type="entry name" value="NUCLEOTIDE KINASE"/>
    <property type="match status" value="1"/>
</dbReference>
<proteinExistence type="inferred from homology"/>
<dbReference type="Pfam" id="PF00406">
    <property type="entry name" value="ADK"/>
    <property type="match status" value="1"/>
</dbReference>
<evidence type="ECO:0000256" key="3">
    <source>
        <dbReference type="ARBA" id="ARBA00022741"/>
    </source>
</evidence>
<keyword evidence="4 5" id="KW-0418">Kinase</keyword>
<dbReference type="GO" id="GO:0004017">
    <property type="term" value="F:AMP kinase activity"/>
    <property type="evidence" value="ECO:0007669"/>
    <property type="project" value="UniProtKB-UniRule"/>
</dbReference>
<dbReference type="InterPro" id="IPR000850">
    <property type="entry name" value="Adenylat/UMP-CMP_kin"/>
</dbReference>
<comment type="subcellular location">
    <subcellularLocation>
        <location evidence="5 7">Cytoplasm</location>
    </subcellularLocation>
</comment>
<dbReference type="GO" id="GO:0044209">
    <property type="term" value="P:AMP salvage"/>
    <property type="evidence" value="ECO:0007669"/>
    <property type="project" value="UniProtKB-UniRule"/>
</dbReference>
<evidence type="ECO:0000256" key="6">
    <source>
        <dbReference type="RuleBase" id="RU003330"/>
    </source>
</evidence>
<keyword evidence="1 5" id="KW-0808">Transferase</keyword>
<dbReference type="CDD" id="cd01428">
    <property type="entry name" value="ADK"/>
    <property type="match status" value="1"/>
</dbReference>
<evidence type="ECO:0000313" key="9">
    <source>
        <dbReference type="Proteomes" id="UP000176770"/>
    </source>
</evidence>
<keyword evidence="2 5" id="KW-0545">Nucleotide biosynthesis</keyword>
<comment type="caution">
    <text evidence="8">The sequence shown here is derived from an EMBL/GenBank/DDBJ whole genome shotgun (WGS) entry which is preliminary data.</text>
</comment>
<evidence type="ECO:0000313" key="8">
    <source>
        <dbReference type="EMBL" id="OGZ62181.1"/>
    </source>
</evidence>
<comment type="subunit">
    <text evidence="5 7">Monomer.</text>
</comment>
<dbReference type="STRING" id="1802165.A3F94_01205"/>
<feature type="binding site" evidence="5">
    <location>
        <position position="175"/>
    </location>
    <ligand>
        <name>ATP</name>
        <dbReference type="ChEBI" id="CHEBI:30616"/>
    </ligand>
</feature>
<protein>
    <recommendedName>
        <fullName evidence="5 7">Adenylate kinase</fullName>
        <shortName evidence="5">AK</shortName>
        <ecNumber evidence="5 7">2.7.4.3</ecNumber>
    </recommendedName>
    <alternativeName>
        <fullName evidence="5">ATP-AMP transphosphorylase</fullName>
    </alternativeName>
    <alternativeName>
        <fullName evidence="5">ATP:AMP phosphotransferase</fullName>
    </alternativeName>
    <alternativeName>
        <fullName evidence="5">Adenylate monophosphate kinase</fullName>
    </alternativeName>
</protein>
<keyword evidence="5" id="KW-0963">Cytoplasm</keyword>
<feature type="binding site" evidence="5">
    <location>
        <position position="136"/>
    </location>
    <ligand>
        <name>AMP</name>
        <dbReference type="ChEBI" id="CHEBI:456215"/>
    </ligand>
</feature>
<accession>A0A1G2HIY2</accession>